<keyword evidence="1" id="KW-0472">Membrane</keyword>
<name>A0A5E4LL24_9ARCH</name>
<keyword evidence="1" id="KW-1133">Transmembrane helix</keyword>
<organism evidence="2 3">
    <name type="scientific">Candidatus Bilamarchaeum dharawalense</name>
    <dbReference type="NCBI Taxonomy" id="2885759"/>
    <lineage>
        <taxon>Archaea</taxon>
        <taxon>Candidatus Micrarchaeota</taxon>
        <taxon>Candidatus Micrarchaeia</taxon>
        <taxon>Candidatus Anstonellales</taxon>
        <taxon>Candidatus Bilamarchaeaceae</taxon>
        <taxon>Candidatus Bilamarchaeum</taxon>
    </lineage>
</organism>
<dbReference type="EMBL" id="CABMJJ010000002">
    <property type="protein sequence ID" value="VVC02744.1"/>
    <property type="molecule type" value="Genomic_DNA"/>
</dbReference>
<accession>A0A5E4LL24</accession>
<dbReference type="Proteomes" id="UP000789941">
    <property type="component" value="Unassembled WGS sequence"/>
</dbReference>
<keyword evidence="1" id="KW-0812">Transmembrane</keyword>
<evidence type="ECO:0000313" key="2">
    <source>
        <dbReference type="EMBL" id="VVC02744.1"/>
    </source>
</evidence>
<gene>
    <name evidence="2" type="ORF">LFW2832_01221</name>
</gene>
<evidence type="ECO:0000313" key="3">
    <source>
        <dbReference type="Proteomes" id="UP000789941"/>
    </source>
</evidence>
<protein>
    <recommendedName>
        <fullName evidence="4">Cupredoxin-like domain protein</fullName>
    </recommendedName>
</protein>
<feature type="transmembrane region" description="Helical" evidence="1">
    <location>
        <begin position="6"/>
        <end position="27"/>
    </location>
</feature>
<comment type="caution">
    <text evidence="2">The sequence shown here is derived from an EMBL/GenBank/DDBJ whole genome shotgun (WGS) entry which is preliminary data.</text>
</comment>
<sequence length="107" mass="12257">MDADILIILCNGALILALVVIVILIILNMKPFKCEKKMEGNNTCLTITAKRNIDRVLVKVWMSGDHMTFERKRIRKGQQVDFVFPTSKKPIRLTVEVEPGNQRTFEV</sequence>
<evidence type="ECO:0008006" key="4">
    <source>
        <dbReference type="Google" id="ProtNLM"/>
    </source>
</evidence>
<proteinExistence type="predicted"/>
<dbReference type="AlphaFoldDB" id="A0A5E4LL24"/>
<evidence type="ECO:0000256" key="1">
    <source>
        <dbReference type="SAM" id="Phobius"/>
    </source>
</evidence>
<reference evidence="2 3" key="1">
    <citation type="submission" date="2019-08" db="EMBL/GenBank/DDBJ databases">
        <authorList>
            <person name="Vazquez-Campos X."/>
        </authorList>
    </citation>
    <scope>NUCLEOTIDE SEQUENCE [LARGE SCALE GENOMIC DNA]</scope>
    <source>
        <strain evidence="2">LFW-283_2</strain>
    </source>
</reference>